<dbReference type="SUPFAM" id="SSF52343">
    <property type="entry name" value="Ferredoxin reductase-like, C-terminal NADP-linked domain"/>
    <property type="match status" value="1"/>
</dbReference>
<dbReference type="RefSeq" id="WP_009807159.1">
    <property type="nucleotide sequence ID" value="NZ_CH724131.1"/>
</dbReference>
<dbReference type="Pfam" id="PF00175">
    <property type="entry name" value="NAD_binding_1"/>
    <property type="match status" value="1"/>
</dbReference>
<evidence type="ECO:0000313" key="2">
    <source>
        <dbReference type="EMBL" id="EAQ01711.1"/>
    </source>
</evidence>
<dbReference type="AlphaFoldDB" id="A3U2B1"/>
<dbReference type="PROSITE" id="PS51384">
    <property type="entry name" value="FAD_FR"/>
    <property type="match status" value="1"/>
</dbReference>
<dbReference type="Gene3D" id="3.40.50.80">
    <property type="entry name" value="Nucleotide-binding domain of ferredoxin-NADP reductase (FNR) module"/>
    <property type="match status" value="1"/>
</dbReference>
<proteinExistence type="predicted"/>
<accession>A3U2B1</accession>
<dbReference type="HOGENOM" id="CLU_003827_7_3_5"/>
<dbReference type="Proteomes" id="UP000004318">
    <property type="component" value="Unassembled WGS sequence"/>
</dbReference>
<dbReference type="InterPro" id="IPR039261">
    <property type="entry name" value="FNR_nucleotide-bd"/>
</dbReference>
<reference evidence="2 3" key="1">
    <citation type="journal article" date="2010" name="J. Bacteriol.">
        <title>Genome sequences of Oceanicola granulosus HTCC2516(T) and Oceanicola batsensis HTCC2597(TDelta).</title>
        <authorList>
            <person name="Thrash J.C."/>
            <person name="Cho J.C."/>
            <person name="Vergin K.L."/>
            <person name="Giovannoni S.J."/>
        </authorList>
    </citation>
    <scope>NUCLEOTIDE SEQUENCE [LARGE SCALE GENOMIC DNA]</scope>
    <source>
        <strain evidence="3">ATCC BAA-863 / DSM 15984 / KCTC 12145 / HTCC2597</strain>
    </source>
</reference>
<dbReference type="InterPro" id="IPR017938">
    <property type="entry name" value="Riboflavin_synthase-like_b-brl"/>
</dbReference>
<organism evidence="2 3">
    <name type="scientific">Pseudooceanicola batsensis (strain ATCC BAA-863 / DSM 15984 / KCTC 12145 / HTCC2597)</name>
    <name type="common">Oceanicola batsensis</name>
    <dbReference type="NCBI Taxonomy" id="252305"/>
    <lineage>
        <taxon>Bacteria</taxon>
        <taxon>Pseudomonadati</taxon>
        <taxon>Pseudomonadota</taxon>
        <taxon>Alphaproteobacteria</taxon>
        <taxon>Rhodobacterales</taxon>
        <taxon>Paracoccaceae</taxon>
        <taxon>Pseudooceanicola</taxon>
    </lineage>
</organism>
<dbReference type="SUPFAM" id="SSF63380">
    <property type="entry name" value="Riboflavin synthase domain-like"/>
    <property type="match status" value="1"/>
</dbReference>
<sequence>MTHTLTLKRIEPVTHDTNHLWFDRPEGFEFRPGQAVELALDADGWRDEKRPFTFVSLPDEEDLEFVIKSYPDHDGVTERIGRLTPGDRVIIDEPWGAITDEGPGYFIAGGAGITPFVAVLRKRLAENGHLEDCTLIFSNETERDIILRRDFERMNGLTTVFTVTGDSDPGDGVETRRIDRQFLSERIDPARGTYYICGPEPMIDDIETALRDLGVPEDRIVTEDLG</sequence>
<dbReference type="GO" id="GO:0016491">
    <property type="term" value="F:oxidoreductase activity"/>
    <property type="evidence" value="ECO:0007669"/>
    <property type="project" value="InterPro"/>
</dbReference>
<dbReference type="InterPro" id="IPR001433">
    <property type="entry name" value="OxRdtase_FAD/NAD-bd"/>
</dbReference>
<dbReference type="InterPro" id="IPR050415">
    <property type="entry name" value="MRET"/>
</dbReference>
<dbReference type="InterPro" id="IPR017927">
    <property type="entry name" value="FAD-bd_FR_type"/>
</dbReference>
<dbReference type="PRINTS" id="PR00410">
    <property type="entry name" value="PHEHYDRXLASE"/>
</dbReference>
<dbReference type="OrthoDB" id="9792185at2"/>
<dbReference type="InterPro" id="IPR008333">
    <property type="entry name" value="Cbr1-like_FAD-bd_dom"/>
</dbReference>
<gene>
    <name evidence="2" type="ORF">OB2597_14746</name>
</gene>
<dbReference type="Pfam" id="PF00970">
    <property type="entry name" value="FAD_binding_6"/>
    <property type="match status" value="1"/>
</dbReference>
<protein>
    <submittedName>
        <fullName evidence="2">Putative flavodoxin reductase</fullName>
    </submittedName>
</protein>
<dbReference type="PANTHER" id="PTHR47354:SF5">
    <property type="entry name" value="PROTEIN RFBI"/>
    <property type="match status" value="1"/>
</dbReference>
<keyword evidence="3" id="KW-1185">Reference proteome</keyword>
<name>A3U2B1_PSEBH</name>
<dbReference type="eggNOG" id="COG1018">
    <property type="taxonomic scope" value="Bacteria"/>
</dbReference>
<feature type="domain" description="FAD-binding FR-type" evidence="1">
    <location>
        <begin position="1"/>
        <end position="101"/>
    </location>
</feature>
<evidence type="ECO:0000313" key="3">
    <source>
        <dbReference type="Proteomes" id="UP000004318"/>
    </source>
</evidence>
<dbReference type="CDD" id="cd06196">
    <property type="entry name" value="FNR_like_1"/>
    <property type="match status" value="1"/>
</dbReference>
<dbReference type="PANTHER" id="PTHR47354">
    <property type="entry name" value="NADH OXIDOREDUCTASE HCR"/>
    <property type="match status" value="1"/>
</dbReference>
<evidence type="ECO:0000259" key="1">
    <source>
        <dbReference type="PROSITE" id="PS51384"/>
    </source>
</evidence>
<dbReference type="STRING" id="252305.OB2597_14746"/>
<dbReference type="Gene3D" id="2.40.30.10">
    <property type="entry name" value="Translation factors"/>
    <property type="match status" value="1"/>
</dbReference>
<dbReference type="EMBL" id="AAMO01000011">
    <property type="protein sequence ID" value="EAQ01711.1"/>
    <property type="molecule type" value="Genomic_DNA"/>
</dbReference>
<comment type="caution">
    <text evidence="2">The sequence shown here is derived from an EMBL/GenBank/DDBJ whole genome shotgun (WGS) entry which is preliminary data.</text>
</comment>